<evidence type="ECO:0000313" key="1">
    <source>
        <dbReference type="EMBL" id="PKK90203.1"/>
    </source>
</evidence>
<comment type="caution">
    <text evidence="1">The sequence shown here is derived from an EMBL/GenBank/DDBJ whole genome shotgun (WGS) entry which is preliminary data.</text>
</comment>
<organism evidence="1 2">
    <name type="scientific">Candidatus Wallbacteria bacterium HGW-Wallbacteria-1</name>
    <dbReference type="NCBI Taxonomy" id="2013854"/>
    <lineage>
        <taxon>Bacteria</taxon>
        <taxon>Candidatus Walliibacteriota</taxon>
    </lineage>
</organism>
<dbReference type="Gene3D" id="1.10.3680.10">
    <property type="entry name" value="TerB-like"/>
    <property type="match status" value="1"/>
</dbReference>
<proteinExistence type="predicted"/>
<protein>
    <recommendedName>
        <fullName evidence="3">Co-chaperone DjlA N-terminal domain-containing protein</fullName>
    </recommendedName>
</protein>
<dbReference type="InterPro" id="IPR029024">
    <property type="entry name" value="TerB-like"/>
</dbReference>
<sequence>MEEFTVSPNKISEAYGDGQDPEKLVIESLRTLKGLDSAIIVKFLTVLRETGAVEIAMKILFYLPLNDWRMISETFRAYCQTKFLDLAIPDYFDKLLDQGVYGRAMEFARKVDSSLFEAMEEAGVFDAGLTTENRTMDFSDSFETPIYEQADYSPNNEISSDESLKDETADLDLEILFRTLIETIMADGIITDVEKRFIGDLRRAFNLSGATYSRIFNEVNERWKNGEILVSEDSRPTDIYRKLMKHALADGVITPQEEEILFSVAQTLFIDRDTHLQIMSELSADRES</sequence>
<accession>A0A2N1PPD7</accession>
<dbReference type="Proteomes" id="UP000233256">
    <property type="component" value="Unassembled WGS sequence"/>
</dbReference>
<name>A0A2N1PPD7_9BACT</name>
<dbReference type="CDD" id="cd07177">
    <property type="entry name" value="terB_like"/>
    <property type="match status" value="1"/>
</dbReference>
<reference evidence="1 2" key="1">
    <citation type="journal article" date="2017" name="ISME J.">
        <title>Potential for microbial H2 and metal transformations associated with novel bacteria and archaea in deep terrestrial subsurface sediments.</title>
        <authorList>
            <person name="Hernsdorf A.W."/>
            <person name="Amano Y."/>
            <person name="Miyakawa K."/>
            <person name="Ise K."/>
            <person name="Suzuki Y."/>
            <person name="Anantharaman K."/>
            <person name="Probst A."/>
            <person name="Burstein D."/>
            <person name="Thomas B.C."/>
            <person name="Banfield J.F."/>
        </authorList>
    </citation>
    <scope>NUCLEOTIDE SEQUENCE [LARGE SCALE GENOMIC DNA]</scope>
    <source>
        <strain evidence="1">HGW-Wallbacteria-1</strain>
    </source>
</reference>
<dbReference type="EMBL" id="PGXC01000007">
    <property type="protein sequence ID" value="PKK90203.1"/>
    <property type="molecule type" value="Genomic_DNA"/>
</dbReference>
<evidence type="ECO:0008006" key="3">
    <source>
        <dbReference type="Google" id="ProtNLM"/>
    </source>
</evidence>
<dbReference type="AlphaFoldDB" id="A0A2N1PPD7"/>
<dbReference type="SUPFAM" id="SSF158682">
    <property type="entry name" value="TerB-like"/>
    <property type="match status" value="1"/>
</dbReference>
<evidence type="ECO:0000313" key="2">
    <source>
        <dbReference type="Proteomes" id="UP000233256"/>
    </source>
</evidence>
<gene>
    <name evidence="1" type="ORF">CVV64_10775</name>
</gene>